<keyword evidence="2" id="KW-1185">Reference proteome</keyword>
<dbReference type="EMBL" id="CP104067">
    <property type="protein sequence ID" value="WAH40037.1"/>
    <property type="molecule type" value="Genomic_DNA"/>
</dbReference>
<evidence type="ECO:0000313" key="2">
    <source>
        <dbReference type="Proteomes" id="UP001164761"/>
    </source>
</evidence>
<dbReference type="Proteomes" id="UP001164761">
    <property type="component" value="Chromosome"/>
</dbReference>
<accession>A0ABY6ZB24</accession>
<dbReference type="RefSeq" id="WP_268003935.1">
    <property type="nucleotide sequence ID" value="NZ_CP104067.1"/>
</dbReference>
<name>A0ABY6ZB24_9BACL</name>
<reference evidence="1" key="1">
    <citation type="submission" date="2022-08" db="EMBL/GenBank/DDBJ databases">
        <title>Alicyclobacillus fastidiosus DSM 17978, complete genome.</title>
        <authorList>
            <person name="Wang Q."/>
            <person name="Cai R."/>
            <person name="Wang Z."/>
        </authorList>
    </citation>
    <scope>NUCLEOTIDE SEQUENCE</scope>
    <source>
        <strain evidence="1">DSM 17978</strain>
    </source>
</reference>
<proteinExistence type="predicted"/>
<sequence length="120" mass="12677">MADLIREQDSLVLRLTTIEKVEGVHGDIRVPASAVKSVTILDDAIHAVHGMKLPGSRIPGVFAMGTFISGEGKVFAIVHHHTKRGLKVNLKGATYDALIVGLGDPEGIASSLGFVTNPQV</sequence>
<organism evidence="1 2">
    <name type="scientific">Alicyclobacillus fastidiosus</name>
    <dbReference type="NCBI Taxonomy" id="392011"/>
    <lineage>
        <taxon>Bacteria</taxon>
        <taxon>Bacillati</taxon>
        <taxon>Bacillota</taxon>
        <taxon>Bacilli</taxon>
        <taxon>Bacillales</taxon>
        <taxon>Alicyclobacillaceae</taxon>
        <taxon>Alicyclobacillus</taxon>
    </lineage>
</organism>
<evidence type="ECO:0000313" key="1">
    <source>
        <dbReference type="EMBL" id="WAH40037.1"/>
    </source>
</evidence>
<protein>
    <submittedName>
        <fullName evidence="1">Uncharacterized protein</fullName>
    </submittedName>
</protein>
<gene>
    <name evidence="1" type="ORF">NZD89_16745</name>
</gene>